<reference evidence="2" key="1">
    <citation type="submission" date="2023-10" db="EMBL/GenBank/DDBJ databases">
        <title>Genome assembly of Pristionchus species.</title>
        <authorList>
            <person name="Yoshida K."/>
            <person name="Sommer R.J."/>
        </authorList>
    </citation>
    <scope>NUCLEOTIDE SEQUENCE</scope>
    <source>
        <strain evidence="2">RS5133</strain>
    </source>
</reference>
<sequence length="320" mass="33883">KLKNPLEDQENGTRENENEYHRKLSMEERQHLIRMFDPTRPPPSMDDLPLLKTDTTAAVAAPRASGTSPVGLQLSTSGLSTPSSRGRSLSCSSSIPIFAGSAASGASKPAAAVANSHPIPPTSSPVLLPRSPVDAPFVSRAITLHPTRKVTGSDPRLVARPTAAIAAASSTAATAAVKVTASAAAAEVPTTTLPISPPLVPFSPPTVPIMSSFVPSLPSLSPVVSSASSTLSSPATFLPSPAPLPPSPLNSRQPLPPPGNIVEQTNERERREPIDSPLLIDPEANIDPRVAPSNWIRFKPVVFEWEQRMPLDEREEEEEE</sequence>
<feature type="compositionally biased region" description="Pro residues" evidence="1">
    <location>
        <begin position="240"/>
        <end position="259"/>
    </location>
</feature>
<dbReference type="Proteomes" id="UP001432322">
    <property type="component" value="Unassembled WGS sequence"/>
</dbReference>
<feature type="region of interest" description="Disordered" evidence="1">
    <location>
        <begin position="1"/>
        <end position="23"/>
    </location>
</feature>
<feature type="compositionally biased region" description="Low complexity" evidence="1">
    <location>
        <begin position="75"/>
        <end position="86"/>
    </location>
</feature>
<feature type="non-terminal residue" evidence="2">
    <location>
        <position position="320"/>
    </location>
</feature>
<protein>
    <submittedName>
        <fullName evidence="2">Uncharacterized protein</fullName>
    </submittedName>
</protein>
<dbReference type="EMBL" id="BTSY01000006">
    <property type="protein sequence ID" value="GMT32660.1"/>
    <property type="molecule type" value="Genomic_DNA"/>
</dbReference>
<feature type="compositionally biased region" description="Low complexity" evidence="1">
    <location>
        <begin position="224"/>
        <end position="239"/>
    </location>
</feature>
<feature type="non-terminal residue" evidence="2">
    <location>
        <position position="1"/>
    </location>
</feature>
<evidence type="ECO:0000313" key="3">
    <source>
        <dbReference type="Proteomes" id="UP001432322"/>
    </source>
</evidence>
<dbReference type="AlphaFoldDB" id="A0AAV5WM25"/>
<keyword evidence="3" id="KW-1185">Reference proteome</keyword>
<evidence type="ECO:0000256" key="1">
    <source>
        <dbReference type="SAM" id="MobiDB-lite"/>
    </source>
</evidence>
<evidence type="ECO:0000313" key="2">
    <source>
        <dbReference type="EMBL" id="GMT32660.1"/>
    </source>
</evidence>
<gene>
    <name evidence="2" type="ORF">PFISCL1PPCAC_23957</name>
</gene>
<feature type="region of interest" description="Disordered" evidence="1">
    <location>
        <begin position="56"/>
        <end position="86"/>
    </location>
</feature>
<accession>A0AAV5WM25</accession>
<name>A0AAV5WM25_9BILA</name>
<feature type="compositionally biased region" description="Polar residues" evidence="1">
    <location>
        <begin position="65"/>
        <end position="74"/>
    </location>
</feature>
<comment type="caution">
    <text evidence="2">The sequence shown here is derived from an EMBL/GenBank/DDBJ whole genome shotgun (WGS) entry which is preliminary data.</text>
</comment>
<organism evidence="2 3">
    <name type="scientific">Pristionchus fissidentatus</name>
    <dbReference type="NCBI Taxonomy" id="1538716"/>
    <lineage>
        <taxon>Eukaryota</taxon>
        <taxon>Metazoa</taxon>
        <taxon>Ecdysozoa</taxon>
        <taxon>Nematoda</taxon>
        <taxon>Chromadorea</taxon>
        <taxon>Rhabditida</taxon>
        <taxon>Rhabditina</taxon>
        <taxon>Diplogasteromorpha</taxon>
        <taxon>Diplogasteroidea</taxon>
        <taxon>Neodiplogasteridae</taxon>
        <taxon>Pristionchus</taxon>
    </lineage>
</organism>
<proteinExistence type="predicted"/>
<feature type="region of interest" description="Disordered" evidence="1">
    <location>
        <begin position="224"/>
        <end position="286"/>
    </location>
</feature>
<feature type="compositionally biased region" description="Basic and acidic residues" evidence="1">
    <location>
        <begin position="265"/>
        <end position="274"/>
    </location>
</feature>